<gene>
    <name evidence="2" type="ORF">WMSIL1_LOCUS2257</name>
</gene>
<keyword evidence="1" id="KW-1133">Transmembrane helix</keyword>
<organism evidence="2 3">
    <name type="scientific">Hymenolepis diminuta</name>
    <name type="common">Rat tapeworm</name>
    <dbReference type="NCBI Taxonomy" id="6216"/>
    <lineage>
        <taxon>Eukaryota</taxon>
        <taxon>Metazoa</taxon>
        <taxon>Spiralia</taxon>
        <taxon>Lophotrochozoa</taxon>
        <taxon>Platyhelminthes</taxon>
        <taxon>Cestoda</taxon>
        <taxon>Eucestoda</taxon>
        <taxon>Cyclophyllidea</taxon>
        <taxon>Hymenolepididae</taxon>
        <taxon>Hymenolepis</taxon>
    </lineage>
</organism>
<protein>
    <submittedName>
        <fullName evidence="2">Uncharacterized protein</fullName>
    </submittedName>
</protein>
<keyword evidence="3" id="KW-1185">Reference proteome</keyword>
<feature type="non-terminal residue" evidence="2">
    <location>
        <position position="1"/>
    </location>
</feature>
<evidence type="ECO:0000313" key="3">
    <source>
        <dbReference type="Proteomes" id="UP000321570"/>
    </source>
</evidence>
<evidence type="ECO:0000256" key="1">
    <source>
        <dbReference type="SAM" id="Phobius"/>
    </source>
</evidence>
<keyword evidence="1" id="KW-0812">Transmembrane</keyword>
<proteinExistence type="predicted"/>
<accession>A0A564Y2F0</accession>
<sequence>KYSGKNLKLFYLSSSLWIIIPCLEILTTTNFYRLENVSPTCSAAFERIEESG</sequence>
<keyword evidence="1" id="KW-0472">Membrane</keyword>
<reference evidence="2 3" key="1">
    <citation type="submission" date="2019-07" db="EMBL/GenBank/DDBJ databases">
        <authorList>
            <person name="Jastrzebski P J."/>
            <person name="Paukszto L."/>
            <person name="Jastrzebski P J."/>
        </authorList>
    </citation>
    <scope>NUCLEOTIDE SEQUENCE [LARGE SCALE GENOMIC DNA]</scope>
    <source>
        <strain evidence="2 3">WMS-il1</strain>
    </source>
</reference>
<name>A0A564Y2F0_HYMDI</name>
<evidence type="ECO:0000313" key="2">
    <source>
        <dbReference type="EMBL" id="VUZ41421.1"/>
    </source>
</evidence>
<dbReference type="EMBL" id="CABIJS010000055">
    <property type="protein sequence ID" value="VUZ41421.1"/>
    <property type="molecule type" value="Genomic_DNA"/>
</dbReference>
<dbReference type="Proteomes" id="UP000321570">
    <property type="component" value="Unassembled WGS sequence"/>
</dbReference>
<dbReference type="AlphaFoldDB" id="A0A564Y2F0"/>
<feature type="transmembrane region" description="Helical" evidence="1">
    <location>
        <begin position="9"/>
        <end position="32"/>
    </location>
</feature>